<dbReference type="Proteomes" id="UP000789396">
    <property type="component" value="Unassembled WGS sequence"/>
</dbReference>
<reference evidence="2" key="1">
    <citation type="submission" date="2021-06" db="EMBL/GenBank/DDBJ databases">
        <authorList>
            <person name="Kallberg Y."/>
            <person name="Tangrot J."/>
            <person name="Rosling A."/>
        </authorList>
    </citation>
    <scope>NUCLEOTIDE SEQUENCE</scope>
    <source>
        <strain evidence="2">IN212</strain>
    </source>
</reference>
<sequence>MSKKYNKYIKDATGKEIDKNVIERLVAERESIKDKIIQLETDINGIKNNTGGNYQNLSNQFHQDAKVKAHYAKTFGTTGIAYKDNIYKANINGTEYEITEEQ</sequence>
<keyword evidence="1" id="KW-0175">Coiled coil</keyword>
<evidence type="ECO:0000313" key="3">
    <source>
        <dbReference type="Proteomes" id="UP000789396"/>
    </source>
</evidence>
<comment type="caution">
    <text evidence="2">The sequence shown here is derived from an EMBL/GenBank/DDBJ whole genome shotgun (WGS) entry which is preliminary data.</text>
</comment>
<protein>
    <submittedName>
        <fullName evidence="2">4208_t:CDS:1</fullName>
    </submittedName>
</protein>
<evidence type="ECO:0000256" key="1">
    <source>
        <dbReference type="SAM" id="Coils"/>
    </source>
</evidence>
<feature type="coiled-coil region" evidence="1">
    <location>
        <begin position="22"/>
        <end position="49"/>
    </location>
</feature>
<gene>
    <name evidence="2" type="ORF">RFULGI_LOCUS12151</name>
</gene>
<name>A0A9N9IDM4_9GLOM</name>
<accession>A0A9N9IDM4</accession>
<dbReference type="EMBL" id="CAJVPZ010028387">
    <property type="protein sequence ID" value="CAG8731234.1"/>
    <property type="molecule type" value="Genomic_DNA"/>
</dbReference>
<dbReference type="AlphaFoldDB" id="A0A9N9IDM4"/>
<keyword evidence="3" id="KW-1185">Reference proteome</keyword>
<organism evidence="2 3">
    <name type="scientific">Racocetra fulgida</name>
    <dbReference type="NCBI Taxonomy" id="60492"/>
    <lineage>
        <taxon>Eukaryota</taxon>
        <taxon>Fungi</taxon>
        <taxon>Fungi incertae sedis</taxon>
        <taxon>Mucoromycota</taxon>
        <taxon>Glomeromycotina</taxon>
        <taxon>Glomeromycetes</taxon>
        <taxon>Diversisporales</taxon>
        <taxon>Gigasporaceae</taxon>
        <taxon>Racocetra</taxon>
    </lineage>
</organism>
<evidence type="ECO:0000313" key="2">
    <source>
        <dbReference type="EMBL" id="CAG8731234.1"/>
    </source>
</evidence>
<proteinExistence type="predicted"/>
<feature type="non-terminal residue" evidence="2">
    <location>
        <position position="1"/>
    </location>
</feature>